<feature type="compositionally biased region" description="Polar residues" evidence="1">
    <location>
        <begin position="332"/>
        <end position="347"/>
    </location>
</feature>
<dbReference type="EMBL" id="OU893336">
    <property type="protein sequence ID" value="CAG9793054.1"/>
    <property type="molecule type" value="Genomic_DNA"/>
</dbReference>
<dbReference type="AlphaFoldDB" id="A0A9N9RAZ7"/>
<accession>A0A9N9RAZ7</accession>
<name>A0A9N9RAZ7_9NEOP</name>
<gene>
    <name evidence="2" type="ORF">DIATSA_LOCUS10528</name>
</gene>
<sequence length="384" mass="42212">MAMVLANAETGTPSLKIRRVPLYMDNPRERLGVAFVNISQKGRITVSPGLAALLNNSTNKATVKRTIYKTVPKRDLEGIRFGQLQVKNKTVLLFQRTNMSPYTQANKFLQLMGNTKTNKPCVISIDALAVEYDRGEVADLTGCLLTSGQHEVIIYENRGEDLSFLLPPRNTLGKAITPQVDTEPASKCGSQKLQEAVDKTKQKGKEKPKHQQNPQGAIGSLCRKIASVTHSVPDRMRNLLQDDTQAEALKRFLNNQKEETQANKNRTRADMGQVTAPELTSSGDPREKWINAFEEFLGVLRPIAVCPSGMSHSDPEVSVSSSTGPAAVCPSGMSQQDPENVTKTTPSWGRFGLGLNRFSHHPARLARRPNPESATESIPDLCLK</sequence>
<reference evidence="2" key="1">
    <citation type="submission" date="2021-12" db="EMBL/GenBank/DDBJ databases">
        <authorList>
            <person name="King R."/>
        </authorList>
    </citation>
    <scope>NUCLEOTIDE SEQUENCE</scope>
</reference>
<organism evidence="2 3">
    <name type="scientific">Diatraea saccharalis</name>
    <name type="common">sugarcane borer</name>
    <dbReference type="NCBI Taxonomy" id="40085"/>
    <lineage>
        <taxon>Eukaryota</taxon>
        <taxon>Metazoa</taxon>
        <taxon>Ecdysozoa</taxon>
        <taxon>Arthropoda</taxon>
        <taxon>Hexapoda</taxon>
        <taxon>Insecta</taxon>
        <taxon>Pterygota</taxon>
        <taxon>Neoptera</taxon>
        <taxon>Endopterygota</taxon>
        <taxon>Lepidoptera</taxon>
        <taxon>Glossata</taxon>
        <taxon>Ditrysia</taxon>
        <taxon>Pyraloidea</taxon>
        <taxon>Crambidae</taxon>
        <taxon>Crambinae</taxon>
        <taxon>Diatraea</taxon>
    </lineage>
</organism>
<feature type="region of interest" description="Disordered" evidence="1">
    <location>
        <begin position="315"/>
        <end position="348"/>
    </location>
</feature>
<feature type="region of interest" description="Disordered" evidence="1">
    <location>
        <begin position="361"/>
        <end position="384"/>
    </location>
</feature>
<evidence type="ECO:0000256" key="1">
    <source>
        <dbReference type="SAM" id="MobiDB-lite"/>
    </source>
</evidence>
<keyword evidence="3" id="KW-1185">Reference proteome</keyword>
<dbReference type="Proteomes" id="UP001153714">
    <property type="component" value="Chromosome 5"/>
</dbReference>
<feature type="compositionally biased region" description="Basic and acidic residues" evidence="1">
    <location>
        <begin position="195"/>
        <end position="205"/>
    </location>
</feature>
<proteinExistence type="predicted"/>
<evidence type="ECO:0000313" key="2">
    <source>
        <dbReference type="EMBL" id="CAG9793054.1"/>
    </source>
</evidence>
<feature type="region of interest" description="Disordered" evidence="1">
    <location>
        <begin position="175"/>
        <end position="217"/>
    </location>
</feature>
<protein>
    <submittedName>
        <fullName evidence="2">Uncharacterized protein</fullName>
    </submittedName>
</protein>
<evidence type="ECO:0000313" key="3">
    <source>
        <dbReference type="Proteomes" id="UP001153714"/>
    </source>
</evidence>
<reference evidence="2" key="2">
    <citation type="submission" date="2022-10" db="EMBL/GenBank/DDBJ databases">
        <authorList>
            <consortium name="ENA_rothamsted_submissions"/>
            <consortium name="culmorum"/>
            <person name="King R."/>
        </authorList>
    </citation>
    <scope>NUCLEOTIDE SEQUENCE</scope>
</reference>
<dbReference type="OrthoDB" id="411823at2759"/>